<dbReference type="CDD" id="cd06554">
    <property type="entry name" value="ASCH_ASC-1_like"/>
    <property type="match status" value="1"/>
</dbReference>
<dbReference type="EMBL" id="JACXAE010000013">
    <property type="protein sequence ID" value="MBD2771193.1"/>
    <property type="molecule type" value="Genomic_DNA"/>
</dbReference>
<reference evidence="2" key="1">
    <citation type="submission" date="2020-09" db="EMBL/GenBank/DDBJ databases">
        <title>Iningainema tapete sp. nov. (Scytonemataceae, Cyanobacteria) from greenhouses in central Florida (USA) produces two types of nodularin with biosynthetic potential for microcystin-LR and anabaenopeptins.</title>
        <authorList>
            <person name="Berthold D.E."/>
            <person name="Lefler F.W."/>
            <person name="Huang I.-S."/>
            <person name="Abdulla H."/>
            <person name="Zimba P.V."/>
            <person name="Laughinghouse H.D. IV."/>
        </authorList>
    </citation>
    <scope>NUCLEOTIDE SEQUENCE</scope>
    <source>
        <strain evidence="2">BLCCT55</strain>
    </source>
</reference>
<name>A0A8J6XPV4_9CYAN</name>
<dbReference type="Proteomes" id="UP000629098">
    <property type="component" value="Unassembled WGS sequence"/>
</dbReference>
<comment type="caution">
    <text evidence="2">The sequence shown here is derived from an EMBL/GenBank/DDBJ whole genome shotgun (WGS) entry which is preliminary data.</text>
</comment>
<evidence type="ECO:0000259" key="1">
    <source>
        <dbReference type="Pfam" id="PF04266"/>
    </source>
</evidence>
<dbReference type="InterPro" id="IPR015947">
    <property type="entry name" value="PUA-like_sf"/>
</dbReference>
<proteinExistence type="predicted"/>
<protein>
    <submittedName>
        <fullName evidence="2">ASCH domain-containing protein</fullName>
    </submittedName>
</protein>
<accession>A0A8J6XPV4</accession>
<dbReference type="Gene3D" id="2.30.130.30">
    <property type="entry name" value="Hypothetical protein"/>
    <property type="match status" value="1"/>
</dbReference>
<organism evidence="2 3">
    <name type="scientific">Iningainema tapete BLCC-T55</name>
    <dbReference type="NCBI Taxonomy" id="2748662"/>
    <lineage>
        <taxon>Bacteria</taxon>
        <taxon>Bacillati</taxon>
        <taxon>Cyanobacteriota</taxon>
        <taxon>Cyanophyceae</taxon>
        <taxon>Nostocales</taxon>
        <taxon>Scytonemataceae</taxon>
        <taxon>Iningainema tapete</taxon>
    </lineage>
</organism>
<evidence type="ECO:0000313" key="3">
    <source>
        <dbReference type="Proteomes" id="UP000629098"/>
    </source>
</evidence>
<dbReference type="RefSeq" id="WP_190825482.1">
    <property type="nucleotide sequence ID" value="NZ_CAWPPI010000013.1"/>
</dbReference>
<dbReference type="SUPFAM" id="SSF88697">
    <property type="entry name" value="PUA domain-like"/>
    <property type="match status" value="1"/>
</dbReference>
<sequence>MRAITLWEPYASLIAQGSKRVETRSWATNYRGPLLIHAAKRPLSHAQEELLSCLNADYSIDLKRFHPGCIVASCSLVDCVFMSPCSIKSQSPLELVVGDWRVGRVAWILSDVKAIYPPVSATGKQGLWIPSAKVIKACGLQPITKRVAKGRPSPQALQLSLFE</sequence>
<evidence type="ECO:0000313" key="2">
    <source>
        <dbReference type="EMBL" id="MBD2771193.1"/>
    </source>
</evidence>
<gene>
    <name evidence="2" type="ORF">ICL16_03395</name>
</gene>
<feature type="domain" description="ASCH" evidence="1">
    <location>
        <begin position="5"/>
        <end position="46"/>
    </location>
</feature>
<dbReference type="Pfam" id="PF04266">
    <property type="entry name" value="ASCH"/>
    <property type="match status" value="1"/>
</dbReference>
<dbReference type="InterPro" id="IPR007374">
    <property type="entry name" value="ASCH_domain"/>
</dbReference>
<dbReference type="AlphaFoldDB" id="A0A8J6XPV4"/>
<keyword evidence="3" id="KW-1185">Reference proteome</keyword>